<dbReference type="EMBL" id="AOIJ01000058">
    <property type="protein sequence ID" value="ELY77954.1"/>
    <property type="molecule type" value="Genomic_DNA"/>
</dbReference>
<gene>
    <name evidence="1" type="ORF">C486_13822</name>
</gene>
<reference evidence="1 2" key="1">
    <citation type="journal article" date="2014" name="PLoS Genet.">
        <title>Phylogenetically driven sequencing of extremely halophilic archaea reveals strategies for static and dynamic osmo-response.</title>
        <authorList>
            <person name="Becker E.A."/>
            <person name="Seitzer P.M."/>
            <person name="Tritt A."/>
            <person name="Larsen D."/>
            <person name="Krusor M."/>
            <person name="Yao A.I."/>
            <person name="Wu D."/>
            <person name="Madern D."/>
            <person name="Eisen J.A."/>
            <person name="Darling A.E."/>
            <person name="Facciotti M.T."/>
        </authorList>
    </citation>
    <scope>NUCLEOTIDE SEQUENCE [LARGE SCALE GENOMIC DNA]</scope>
    <source>
        <strain evidence="1 2">JCM 14663</strain>
    </source>
</reference>
<protein>
    <submittedName>
        <fullName evidence="1">Uncharacterized protein</fullName>
    </submittedName>
</protein>
<dbReference type="PATRIC" id="fig|1230459.4.peg.2762"/>
<dbReference type="Proteomes" id="UP000011592">
    <property type="component" value="Unassembled WGS sequence"/>
</dbReference>
<name>L9YV02_9EURY</name>
<dbReference type="RefSeq" id="WP_008456927.1">
    <property type="nucleotide sequence ID" value="NZ_AOIJ01000058.1"/>
</dbReference>
<dbReference type="AlphaFoldDB" id="L9YV02"/>
<organism evidence="1 2">
    <name type="scientific">Natrinema gari JCM 14663</name>
    <dbReference type="NCBI Taxonomy" id="1230459"/>
    <lineage>
        <taxon>Archaea</taxon>
        <taxon>Methanobacteriati</taxon>
        <taxon>Methanobacteriota</taxon>
        <taxon>Stenosarchaea group</taxon>
        <taxon>Halobacteria</taxon>
        <taxon>Halobacteriales</taxon>
        <taxon>Natrialbaceae</taxon>
        <taxon>Natrinema</taxon>
    </lineage>
</organism>
<sequence>MTHDADRQLKRLQKRLEESEDISSDDLGRITQFVRLVDGGCWGASGSA</sequence>
<dbReference type="GeneID" id="58789178"/>
<comment type="caution">
    <text evidence="1">The sequence shown here is derived from an EMBL/GenBank/DDBJ whole genome shotgun (WGS) entry which is preliminary data.</text>
</comment>
<evidence type="ECO:0000313" key="2">
    <source>
        <dbReference type="Proteomes" id="UP000011592"/>
    </source>
</evidence>
<proteinExistence type="predicted"/>
<evidence type="ECO:0000313" key="1">
    <source>
        <dbReference type="EMBL" id="ELY77954.1"/>
    </source>
</evidence>
<accession>L9YV02</accession>
<keyword evidence="2" id="KW-1185">Reference proteome</keyword>